<evidence type="ECO:0000256" key="1">
    <source>
        <dbReference type="SAM" id="Phobius"/>
    </source>
</evidence>
<name>A0ABV4A190_9ENTR</name>
<proteinExistence type="predicted"/>
<keyword evidence="1" id="KW-0812">Transmembrane</keyword>
<evidence type="ECO:0008006" key="4">
    <source>
        <dbReference type="Google" id="ProtNLM"/>
    </source>
</evidence>
<dbReference type="RefSeq" id="WP_369496537.1">
    <property type="nucleotide sequence ID" value="NZ_JBFZPZ010000001.1"/>
</dbReference>
<accession>A0ABV4A190</accession>
<evidence type="ECO:0000313" key="3">
    <source>
        <dbReference type="Proteomes" id="UP001561463"/>
    </source>
</evidence>
<feature type="transmembrane region" description="Helical" evidence="1">
    <location>
        <begin position="215"/>
        <end position="239"/>
    </location>
</feature>
<evidence type="ECO:0000313" key="2">
    <source>
        <dbReference type="EMBL" id="MEX9251151.1"/>
    </source>
</evidence>
<keyword evidence="1" id="KW-0472">Membrane</keyword>
<reference evidence="2 3" key="1">
    <citation type="submission" date="2024-03" db="EMBL/GenBank/DDBJ databases">
        <title>Role of Flies in the Dissemination of Carbapenem-Resistant Enterobacteriaceae (CRE): An Epidemiological and Genomic Study in China.</title>
        <authorList>
            <person name="Chen K."/>
            <person name="Zhang R."/>
            <person name="Chen S."/>
        </authorList>
    </citation>
    <scope>NUCLEOTIDE SEQUENCE [LARGE SCALE GENOMIC DNA]</scope>
    <source>
        <strain evidence="3">fly-313</strain>
    </source>
</reference>
<dbReference type="EMBL" id="JBFZPZ010000001">
    <property type="protein sequence ID" value="MEX9251151.1"/>
    <property type="molecule type" value="Genomic_DNA"/>
</dbReference>
<keyword evidence="3" id="KW-1185">Reference proteome</keyword>
<sequence length="243" mass="26583">MKQTYFGLFLFASVCVLNGCTPILWTVNNPNDRAGHQEVVEAYTDEIQSAFEYKNASLSTQSSSGVSAGVGLPSEGIGFIGKENVYFVTAGGDTLLSLNALMKNIPLRTVGSDKYIDIHLVSDYQGYGNAAFNQFLYIRTRQAASALTDEEKSTLASASFSLRDGYYQRTVEIKGIIIRKERFRGGIPGESSLDGSYRVRFLRNQYVSGSYGGKLAFNVLMTPVTLAGDILLLPLYLVLFTGN</sequence>
<organism evidence="2 3">
    <name type="scientific">Pseudenterobacter timonensis</name>
    <dbReference type="NCBI Taxonomy" id="1755099"/>
    <lineage>
        <taxon>Bacteria</taxon>
        <taxon>Pseudomonadati</taxon>
        <taxon>Pseudomonadota</taxon>
        <taxon>Gammaproteobacteria</taxon>
        <taxon>Enterobacterales</taxon>
        <taxon>Enterobacteriaceae</taxon>
        <taxon>Pseudenterobacter</taxon>
    </lineage>
</organism>
<dbReference type="Proteomes" id="UP001561463">
    <property type="component" value="Unassembled WGS sequence"/>
</dbReference>
<comment type="caution">
    <text evidence="2">The sequence shown here is derived from an EMBL/GenBank/DDBJ whole genome shotgun (WGS) entry which is preliminary data.</text>
</comment>
<protein>
    <recommendedName>
        <fullName evidence="4">Lipoprotein</fullName>
    </recommendedName>
</protein>
<keyword evidence="1" id="KW-1133">Transmembrane helix</keyword>
<gene>
    <name evidence="2" type="ORF">AB7Z85_01250</name>
</gene>